<reference evidence="1 2" key="1">
    <citation type="journal article" date="2014" name="PLoS Genet.">
        <title>Phylogenetically driven sequencing of extremely halophilic archaea reveals strategies for static and dynamic osmo-response.</title>
        <authorList>
            <person name="Becker E.A."/>
            <person name="Seitzer P.M."/>
            <person name="Tritt A."/>
            <person name="Larsen D."/>
            <person name="Krusor M."/>
            <person name="Yao A.I."/>
            <person name="Wu D."/>
            <person name="Madern D."/>
            <person name="Eisen J.A."/>
            <person name="Darling A.E."/>
            <person name="Facciotti M.T."/>
        </authorList>
    </citation>
    <scope>NUCLEOTIDE SEQUENCE [LARGE SCALE GENOMIC DNA]</scope>
    <source>
        <strain evidence="1 2">JCM 12255</strain>
    </source>
</reference>
<protein>
    <submittedName>
        <fullName evidence="1">Uncharacterized protein</fullName>
    </submittedName>
</protein>
<dbReference type="eggNOG" id="ENOG502N5JQ">
    <property type="taxonomic scope" value="Archaea"/>
</dbReference>
<comment type="caution">
    <text evidence="1">The sequence shown here is derived from an EMBL/GenBank/DDBJ whole genome shotgun (WGS) entry which is preliminary data.</text>
</comment>
<dbReference type="EMBL" id="AOHZ01000023">
    <property type="protein sequence ID" value="ELY59649.1"/>
    <property type="molecule type" value="Genomic_DNA"/>
</dbReference>
<sequence length="39" mass="4504">MVRYDEERCPDCNGKKITRTDGSVWCPNCALFRPEKTPS</sequence>
<gene>
    <name evidence="1" type="ORF">C493_04993</name>
</gene>
<accession>L9XD58</accession>
<keyword evidence="2" id="KW-1185">Reference proteome</keyword>
<organism evidence="1 2">
    <name type="scientific">Natronolimnohabitans innermongolicus JCM 12255</name>
    <dbReference type="NCBI Taxonomy" id="1227499"/>
    <lineage>
        <taxon>Archaea</taxon>
        <taxon>Methanobacteriati</taxon>
        <taxon>Methanobacteriota</taxon>
        <taxon>Stenosarchaea group</taxon>
        <taxon>Halobacteria</taxon>
        <taxon>Halobacteriales</taxon>
        <taxon>Natrialbaceae</taxon>
        <taxon>Natronolimnohabitans</taxon>
    </lineage>
</organism>
<proteinExistence type="predicted"/>
<dbReference type="Proteomes" id="UP000011602">
    <property type="component" value="Unassembled WGS sequence"/>
</dbReference>
<name>L9XD58_9EURY</name>
<evidence type="ECO:0000313" key="2">
    <source>
        <dbReference type="Proteomes" id="UP000011602"/>
    </source>
</evidence>
<evidence type="ECO:0000313" key="1">
    <source>
        <dbReference type="EMBL" id="ELY59649.1"/>
    </source>
</evidence>
<dbReference type="AlphaFoldDB" id="L9XD58"/>